<proteinExistence type="predicted"/>
<reference evidence="2 3" key="1">
    <citation type="submission" date="2019-03" db="EMBL/GenBank/DDBJ databases">
        <authorList>
            <person name="Li J."/>
        </authorList>
    </citation>
    <scope>NUCLEOTIDE SEQUENCE [LARGE SCALE GENOMIC DNA]</scope>
    <source>
        <strain evidence="2 3">3058</strain>
    </source>
</reference>
<feature type="transmembrane region" description="Helical" evidence="1">
    <location>
        <begin position="13"/>
        <end position="34"/>
    </location>
</feature>
<keyword evidence="1" id="KW-0472">Membrane</keyword>
<organism evidence="2 3">
    <name type="scientific">Paracoccus liaowanqingii</name>
    <dbReference type="NCBI Taxonomy" id="2560053"/>
    <lineage>
        <taxon>Bacteria</taxon>
        <taxon>Pseudomonadati</taxon>
        <taxon>Pseudomonadota</taxon>
        <taxon>Alphaproteobacteria</taxon>
        <taxon>Rhodobacterales</taxon>
        <taxon>Paracoccaceae</taxon>
        <taxon>Paracoccus</taxon>
    </lineage>
</organism>
<name>A0A4Z1BPY4_9RHOB</name>
<dbReference type="Proteomes" id="UP000297972">
    <property type="component" value="Unassembled WGS sequence"/>
</dbReference>
<feature type="non-terminal residue" evidence="2">
    <location>
        <position position="69"/>
    </location>
</feature>
<dbReference type="AlphaFoldDB" id="A0A4Z1BPY4"/>
<evidence type="ECO:0000256" key="1">
    <source>
        <dbReference type="SAM" id="Phobius"/>
    </source>
</evidence>
<keyword evidence="3" id="KW-1185">Reference proteome</keyword>
<feature type="transmembrane region" description="Helical" evidence="1">
    <location>
        <begin position="46"/>
        <end position="66"/>
    </location>
</feature>
<accession>A0A4Z1BPY4</accession>
<keyword evidence="1" id="KW-1133">Transmembrane helix</keyword>
<dbReference type="EMBL" id="SRPG01000401">
    <property type="protein sequence ID" value="TGN42173.1"/>
    <property type="molecule type" value="Genomic_DNA"/>
</dbReference>
<evidence type="ECO:0000313" key="2">
    <source>
        <dbReference type="EMBL" id="TGN42173.1"/>
    </source>
</evidence>
<sequence length="69" mass="7813">MDLFLLDFLGKPLWMWLLFLSLVVALLVFDLGVLNKDDHEIGIAESLKLSAMYITLGIAFSGFIYWSMG</sequence>
<keyword evidence="1" id="KW-0812">Transmembrane</keyword>
<comment type="caution">
    <text evidence="2">The sequence shown here is derived from an EMBL/GenBank/DDBJ whole genome shotgun (WGS) entry which is preliminary data.</text>
</comment>
<evidence type="ECO:0000313" key="3">
    <source>
        <dbReference type="Proteomes" id="UP000297972"/>
    </source>
</evidence>
<gene>
    <name evidence="2" type="ORF">E4L95_21440</name>
</gene>
<protein>
    <submittedName>
        <fullName evidence="2">TerC family protein</fullName>
    </submittedName>
</protein>